<dbReference type="RefSeq" id="XP_009832471.1">
    <property type="nucleotide sequence ID" value="XM_009834169.1"/>
</dbReference>
<dbReference type="GeneID" id="20810333"/>
<dbReference type="AlphaFoldDB" id="W4GGG5"/>
<evidence type="ECO:0000313" key="1">
    <source>
        <dbReference type="EMBL" id="ETV78134.1"/>
    </source>
</evidence>
<proteinExistence type="predicted"/>
<name>W4GGG5_APHAT</name>
<dbReference type="EMBL" id="KI913131">
    <property type="protein sequence ID" value="ETV78134.1"/>
    <property type="molecule type" value="Genomic_DNA"/>
</dbReference>
<dbReference type="VEuPathDB" id="FungiDB:H257_08337"/>
<sequence length="75" mass="8373">MSAHVLWTQVRVVAVDERPLLLFQDSVSGELDPGERYVAARPVADNGHTDGCDIPIQGDLLFQGHTSRHFPYCMH</sequence>
<organism evidence="1">
    <name type="scientific">Aphanomyces astaci</name>
    <name type="common">Crayfish plague agent</name>
    <dbReference type="NCBI Taxonomy" id="112090"/>
    <lineage>
        <taxon>Eukaryota</taxon>
        <taxon>Sar</taxon>
        <taxon>Stramenopiles</taxon>
        <taxon>Oomycota</taxon>
        <taxon>Saprolegniomycetes</taxon>
        <taxon>Saprolegniales</taxon>
        <taxon>Verrucalvaceae</taxon>
        <taxon>Aphanomyces</taxon>
    </lineage>
</organism>
<reference evidence="1" key="1">
    <citation type="submission" date="2013-12" db="EMBL/GenBank/DDBJ databases">
        <title>The Genome Sequence of Aphanomyces astaci APO3.</title>
        <authorList>
            <consortium name="The Broad Institute Genomics Platform"/>
            <person name="Russ C."/>
            <person name="Tyler B."/>
            <person name="van West P."/>
            <person name="Dieguez-Uribeondo J."/>
            <person name="Young S.K."/>
            <person name="Zeng Q."/>
            <person name="Gargeya S."/>
            <person name="Fitzgerald M."/>
            <person name="Abouelleil A."/>
            <person name="Alvarado L."/>
            <person name="Chapman S.B."/>
            <person name="Gainer-Dewar J."/>
            <person name="Goldberg J."/>
            <person name="Griggs A."/>
            <person name="Gujja S."/>
            <person name="Hansen M."/>
            <person name="Howarth C."/>
            <person name="Imamovic A."/>
            <person name="Ireland A."/>
            <person name="Larimer J."/>
            <person name="McCowan C."/>
            <person name="Murphy C."/>
            <person name="Pearson M."/>
            <person name="Poon T.W."/>
            <person name="Priest M."/>
            <person name="Roberts A."/>
            <person name="Saif S."/>
            <person name="Shea T."/>
            <person name="Sykes S."/>
            <person name="Wortman J."/>
            <person name="Nusbaum C."/>
            <person name="Birren B."/>
        </authorList>
    </citation>
    <scope>NUCLEOTIDE SEQUENCE [LARGE SCALE GENOMIC DNA]</scope>
    <source>
        <strain evidence="1">APO3</strain>
    </source>
</reference>
<accession>W4GGG5</accession>
<gene>
    <name evidence="1" type="ORF">H257_08337</name>
</gene>
<protein>
    <submittedName>
        <fullName evidence="1">Uncharacterized protein</fullName>
    </submittedName>
</protein>